<feature type="coiled-coil region" evidence="1">
    <location>
        <begin position="233"/>
        <end position="260"/>
    </location>
</feature>
<name>A0A139AUV1_GONPJ</name>
<dbReference type="AlphaFoldDB" id="A0A139AUV1"/>
<dbReference type="CDD" id="cd16981">
    <property type="entry name" value="CID_RPRD_like"/>
    <property type="match status" value="1"/>
</dbReference>
<accession>A0A139AUV1</accession>
<dbReference type="SMART" id="SM00582">
    <property type="entry name" value="RPR"/>
    <property type="match status" value="1"/>
</dbReference>
<keyword evidence="5" id="KW-1185">Reference proteome</keyword>
<sequence length="433" mass="47543">MTSFSEATLLDKLSKLSDSQDSIGHLSQYIQYHRKNAKMIVATWFKELRRAAPSKKLLFMYLCNDVVQNSRKKHEDFVKYFSEVLPDGVEHIAKHTPPDVQAKVLRVVNILEERGVYKPPYVQGLRDRIARIKATTPSASASSSRSSSSSSSSVLGKRDRAGNSLARVAAVAEGNVAEEAKPLVHLLQELHKNDLEIEHIAERCDKVPTKFFNEDTMRGFVGTPDATVAAGEVGSAINQLDQLRDRIRAQRKERLQCVEELRKLADMWEHDGKWQERIESVADKVEQLKKVHGHLTGATPASIPSPVTSNPTTPVTNGETPMLFEPRTPDYDPDPDPSHPSSRSYIPSFPPSTMVPSTLLQNVVVPPGLSGLDGLGDADLDMGAFLDFGAVSGDLGMGMGMEMGIGDFGLHTGDRETTDMRPPSPEPLTPPGE</sequence>
<keyword evidence="1" id="KW-0175">Coiled coil</keyword>
<organism evidence="4 5">
    <name type="scientific">Gonapodya prolifera (strain JEL478)</name>
    <name type="common">Monoblepharis prolifera</name>
    <dbReference type="NCBI Taxonomy" id="1344416"/>
    <lineage>
        <taxon>Eukaryota</taxon>
        <taxon>Fungi</taxon>
        <taxon>Fungi incertae sedis</taxon>
        <taxon>Chytridiomycota</taxon>
        <taxon>Chytridiomycota incertae sedis</taxon>
        <taxon>Monoblepharidomycetes</taxon>
        <taxon>Monoblepharidales</taxon>
        <taxon>Gonapodyaceae</taxon>
        <taxon>Gonapodya</taxon>
    </lineage>
</organism>
<dbReference type="InterPro" id="IPR006569">
    <property type="entry name" value="CID_dom"/>
</dbReference>
<evidence type="ECO:0000313" key="5">
    <source>
        <dbReference type="Proteomes" id="UP000070544"/>
    </source>
</evidence>
<dbReference type="GO" id="GO:0031124">
    <property type="term" value="P:mRNA 3'-end processing"/>
    <property type="evidence" value="ECO:0007669"/>
    <property type="project" value="TreeGrafter"/>
</dbReference>
<feature type="region of interest" description="Disordered" evidence="2">
    <location>
        <begin position="296"/>
        <end position="350"/>
    </location>
</feature>
<evidence type="ECO:0000259" key="3">
    <source>
        <dbReference type="PROSITE" id="PS51391"/>
    </source>
</evidence>
<feature type="domain" description="CID" evidence="3">
    <location>
        <begin position="1"/>
        <end position="133"/>
    </location>
</feature>
<dbReference type="EMBL" id="KQ965735">
    <property type="protein sequence ID" value="KXS20498.1"/>
    <property type="molecule type" value="Genomic_DNA"/>
</dbReference>
<feature type="compositionally biased region" description="Pro residues" evidence="2">
    <location>
        <begin position="422"/>
        <end position="433"/>
    </location>
</feature>
<dbReference type="SUPFAM" id="SSF48464">
    <property type="entry name" value="ENTH/VHS domain"/>
    <property type="match status" value="1"/>
</dbReference>
<proteinExistence type="predicted"/>
<gene>
    <name evidence="4" type="ORF">M427DRAFT_131294</name>
</gene>
<dbReference type="PANTHER" id="PTHR12460">
    <property type="entry name" value="CYCLIN-DEPENDENT KINASE INHIBITOR-RELATED PROTEIN"/>
    <property type="match status" value="1"/>
</dbReference>
<evidence type="ECO:0000256" key="1">
    <source>
        <dbReference type="SAM" id="Coils"/>
    </source>
</evidence>
<dbReference type="GO" id="GO:0000993">
    <property type="term" value="F:RNA polymerase II complex binding"/>
    <property type="evidence" value="ECO:0007669"/>
    <property type="project" value="TreeGrafter"/>
</dbReference>
<feature type="compositionally biased region" description="Low complexity" evidence="2">
    <location>
        <begin position="138"/>
        <end position="153"/>
    </location>
</feature>
<dbReference type="STRING" id="1344416.A0A139AUV1"/>
<feature type="region of interest" description="Disordered" evidence="2">
    <location>
        <begin position="135"/>
        <end position="158"/>
    </location>
</feature>
<feature type="compositionally biased region" description="Low complexity" evidence="2">
    <location>
        <begin position="304"/>
        <end position="317"/>
    </location>
</feature>
<dbReference type="Proteomes" id="UP000070544">
    <property type="component" value="Unassembled WGS sequence"/>
</dbReference>
<dbReference type="InterPro" id="IPR008942">
    <property type="entry name" value="ENTH_VHS"/>
</dbReference>
<dbReference type="Gene3D" id="1.25.40.90">
    <property type="match status" value="1"/>
</dbReference>
<reference evidence="4 5" key="1">
    <citation type="journal article" date="2015" name="Genome Biol. Evol.">
        <title>Phylogenomic analyses indicate that early fungi evolved digesting cell walls of algal ancestors of land plants.</title>
        <authorList>
            <person name="Chang Y."/>
            <person name="Wang S."/>
            <person name="Sekimoto S."/>
            <person name="Aerts A.L."/>
            <person name="Choi C."/>
            <person name="Clum A."/>
            <person name="LaButti K.M."/>
            <person name="Lindquist E.A."/>
            <person name="Yee Ngan C."/>
            <person name="Ohm R.A."/>
            <person name="Salamov A.A."/>
            <person name="Grigoriev I.V."/>
            <person name="Spatafora J.W."/>
            <person name="Berbee M.L."/>
        </authorList>
    </citation>
    <scope>NUCLEOTIDE SEQUENCE [LARGE SCALE GENOMIC DNA]</scope>
    <source>
        <strain evidence="4 5">JEL478</strain>
    </source>
</reference>
<dbReference type="PANTHER" id="PTHR12460:SF0">
    <property type="entry name" value="CID DOMAIN-CONTAINING PROTEIN-RELATED"/>
    <property type="match status" value="1"/>
</dbReference>
<feature type="region of interest" description="Disordered" evidence="2">
    <location>
        <begin position="411"/>
        <end position="433"/>
    </location>
</feature>
<evidence type="ECO:0000313" key="4">
    <source>
        <dbReference type="EMBL" id="KXS20498.1"/>
    </source>
</evidence>
<evidence type="ECO:0000256" key="2">
    <source>
        <dbReference type="SAM" id="MobiDB-lite"/>
    </source>
</evidence>
<dbReference type="PROSITE" id="PS51391">
    <property type="entry name" value="CID"/>
    <property type="match status" value="1"/>
</dbReference>
<dbReference type="Pfam" id="PF04818">
    <property type="entry name" value="CID"/>
    <property type="match status" value="1"/>
</dbReference>
<protein>
    <submittedName>
        <fullName evidence="4">DUF618-domain-containing protein</fullName>
    </submittedName>
</protein>
<dbReference type="OrthoDB" id="10069473at2759"/>